<dbReference type="PANTHER" id="PTHR39087:SF2">
    <property type="entry name" value="UPF0104 MEMBRANE PROTEIN MJ1595"/>
    <property type="match status" value="1"/>
</dbReference>
<feature type="transmembrane region" description="Helical" evidence="6">
    <location>
        <begin position="125"/>
        <end position="149"/>
    </location>
</feature>
<protein>
    <recommendedName>
        <fullName evidence="9">Lysylphosphatidylglycerol synthase-like protein</fullName>
    </recommendedName>
</protein>
<evidence type="ECO:0000256" key="6">
    <source>
        <dbReference type="SAM" id="Phobius"/>
    </source>
</evidence>
<gene>
    <name evidence="7" type="ORF">G9H71_19520</name>
</gene>
<evidence type="ECO:0000256" key="3">
    <source>
        <dbReference type="ARBA" id="ARBA00022692"/>
    </source>
</evidence>
<evidence type="ECO:0008006" key="9">
    <source>
        <dbReference type="Google" id="ProtNLM"/>
    </source>
</evidence>
<keyword evidence="2" id="KW-1003">Cell membrane</keyword>
<evidence type="ECO:0000256" key="2">
    <source>
        <dbReference type="ARBA" id="ARBA00022475"/>
    </source>
</evidence>
<proteinExistence type="predicted"/>
<dbReference type="EMBL" id="JAANNP010000076">
    <property type="protein sequence ID" value="NHC15977.1"/>
    <property type="molecule type" value="Genomic_DNA"/>
</dbReference>
<feature type="transmembrane region" description="Helical" evidence="6">
    <location>
        <begin position="279"/>
        <end position="295"/>
    </location>
</feature>
<dbReference type="PANTHER" id="PTHR39087">
    <property type="entry name" value="UPF0104 MEMBRANE PROTEIN MJ1595"/>
    <property type="match status" value="1"/>
</dbReference>
<reference evidence="7 8" key="1">
    <citation type="submission" date="2020-03" db="EMBL/GenBank/DDBJ databases">
        <title>Two novel Motilibacter sp.</title>
        <authorList>
            <person name="Liu S."/>
        </authorList>
    </citation>
    <scope>NUCLEOTIDE SEQUENCE [LARGE SCALE GENOMIC DNA]</scope>
    <source>
        <strain evidence="7 8">E257</strain>
    </source>
</reference>
<feature type="transmembrane region" description="Helical" evidence="6">
    <location>
        <begin position="155"/>
        <end position="176"/>
    </location>
</feature>
<keyword evidence="5 6" id="KW-0472">Membrane</keyword>
<feature type="transmembrane region" description="Helical" evidence="6">
    <location>
        <begin position="196"/>
        <end position="219"/>
    </location>
</feature>
<feature type="transmembrane region" description="Helical" evidence="6">
    <location>
        <begin position="53"/>
        <end position="71"/>
    </location>
</feature>
<accession>A0ABX0H2M1</accession>
<keyword evidence="8" id="KW-1185">Reference proteome</keyword>
<evidence type="ECO:0000313" key="7">
    <source>
        <dbReference type="EMBL" id="NHC15977.1"/>
    </source>
</evidence>
<dbReference type="RefSeq" id="WP_166284456.1">
    <property type="nucleotide sequence ID" value="NZ_JAANNP010000076.1"/>
</dbReference>
<dbReference type="Proteomes" id="UP000800981">
    <property type="component" value="Unassembled WGS sequence"/>
</dbReference>
<keyword evidence="3 6" id="KW-0812">Transmembrane</keyword>
<dbReference type="Pfam" id="PF03706">
    <property type="entry name" value="LPG_synthase_TM"/>
    <property type="match status" value="1"/>
</dbReference>
<evidence type="ECO:0000256" key="1">
    <source>
        <dbReference type="ARBA" id="ARBA00004651"/>
    </source>
</evidence>
<sequence>MPRVPRPALPAAVATPLRAAARNPRLRRLGTVSVLLAGVAASASGVTHLPSAAPLPALLGLAAFVLGKYVFCPLRWHALSAARPGRRWFLRTYAEAELLGLCTPGHAGADIWRVRRLEQKGERRAAAVAEIAADRLVGSIGVAAFALAAGATLPLHLAITFGSVAAGILTLALVVLKLRPGIKARIAPSLPSKRRLATAFAYSFGYQACVVLLLLGTVLAVGESVSPLALAGVFGASQLAGVLPGPQGASPKDGALAVGLVALGLPWAAALGAVALKALLAWVPGLAFGGASFLARRIARGRDRLVALVCAEHQVTLPQCVTCTPAAAAA</sequence>
<comment type="caution">
    <text evidence="7">The sequence shown here is derived from an EMBL/GenBank/DDBJ whole genome shotgun (WGS) entry which is preliminary data.</text>
</comment>
<evidence type="ECO:0000313" key="8">
    <source>
        <dbReference type="Proteomes" id="UP000800981"/>
    </source>
</evidence>
<name>A0ABX0H2M1_9ACTN</name>
<evidence type="ECO:0000256" key="5">
    <source>
        <dbReference type="ARBA" id="ARBA00023136"/>
    </source>
</evidence>
<keyword evidence="4 6" id="KW-1133">Transmembrane helix</keyword>
<comment type="subcellular location">
    <subcellularLocation>
        <location evidence="1">Cell membrane</location>
        <topology evidence="1">Multi-pass membrane protein</topology>
    </subcellularLocation>
</comment>
<dbReference type="InterPro" id="IPR022791">
    <property type="entry name" value="L-PG_synthase/AglD"/>
</dbReference>
<organism evidence="7 8">
    <name type="scientific">Motilibacter deserti</name>
    <dbReference type="NCBI Taxonomy" id="2714956"/>
    <lineage>
        <taxon>Bacteria</taxon>
        <taxon>Bacillati</taxon>
        <taxon>Actinomycetota</taxon>
        <taxon>Actinomycetes</taxon>
        <taxon>Motilibacterales</taxon>
        <taxon>Motilibacteraceae</taxon>
        <taxon>Motilibacter</taxon>
    </lineage>
</organism>
<evidence type="ECO:0000256" key="4">
    <source>
        <dbReference type="ARBA" id="ARBA00022989"/>
    </source>
</evidence>